<evidence type="ECO:0000313" key="3">
    <source>
        <dbReference type="Proteomes" id="UP001642409"/>
    </source>
</evidence>
<dbReference type="AlphaFoldDB" id="A0AA86QBG9"/>
<accession>A0AA86QBG9</accession>
<gene>
    <name evidence="1" type="ORF">HINF_LOCUS42568</name>
    <name evidence="2" type="ORF">HINF_LOCUS52018</name>
</gene>
<dbReference type="EMBL" id="CATOUU010000852">
    <property type="protein sequence ID" value="CAI9954923.1"/>
    <property type="molecule type" value="Genomic_DNA"/>
</dbReference>
<evidence type="ECO:0000313" key="2">
    <source>
        <dbReference type="EMBL" id="CAL6065808.1"/>
    </source>
</evidence>
<dbReference type="Proteomes" id="UP001642409">
    <property type="component" value="Unassembled WGS sequence"/>
</dbReference>
<comment type="caution">
    <text evidence="1">The sequence shown here is derived from an EMBL/GenBank/DDBJ whole genome shotgun (WGS) entry which is preliminary data.</text>
</comment>
<evidence type="ECO:0000313" key="1">
    <source>
        <dbReference type="EMBL" id="CAI9954923.1"/>
    </source>
</evidence>
<keyword evidence="3" id="KW-1185">Reference proteome</keyword>
<reference evidence="2 3" key="2">
    <citation type="submission" date="2024-07" db="EMBL/GenBank/DDBJ databases">
        <authorList>
            <person name="Akdeniz Z."/>
        </authorList>
    </citation>
    <scope>NUCLEOTIDE SEQUENCE [LARGE SCALE GENOMIC DNA]</scope>
</reference>
<name>A0AA86QBG9_9EUKA</name>
<sequence>MQLINNGNNINSARTYSMNCLEIIQLLWFRSFAIICCIYKGCYFESGISGSTKCQIKLLLQIIPLNLPTKYPFKLSCQILAKALRAKRQLLGAGFESSRPLNYGRDFSKALTRSLSKIINFFYYSTIKFTFLIQYKNGISTP</sequence>
<proteinExistence type="predicted"/>
<organism evidence="1">
    <name type="scientific">Hexamita inflata</name>
    <dbReference type="NCBI Taxonomy" id="28002"/>
    <lineage>
        <taxon>Eukaryota</taxon>
        <taxon>Metamonada</taxon>
        <taxon>Diplomonadida</taxon>
        <taxon>Hexamitidae</taxon>
        <taxon>Hexamitinae</taxon>
        <taxon>Hexamita</taxon>
    </lineage>
</organism>
<reference evidence="1" key="1">
    <citation type="submission" date="2023-06" db="EMBL/GenBank/DDBJ databases">
        <authorList>
            <person name="Kurt Z."/>
        </authorList>
    </citation>
    <scope>NUCLEOTIDE SEQUENCE</scope>
</reference>
<dbReference type="EMBL" id="CAXDID020000257">
    <property type="protein sequence ID" value="CAL6065808.1"/>
    <property type="molecule type" value="Genomic_DNA"/>
</dbReference>
<protein>
    <submittedName>
        <fullName evidence="2">Hypothetical_protein</fullName>
    </submittedName>
</protein>